<dbReference type="EMBL" id="PDJC01000001">
    <property type="protein sequence ID" value="PFG16710.1"/>
    <property type="molecule type" value="Genomic_DNA"/>
</dbReference>
<dbReference type="PANTHER" id="PTHR30580:SF0">
    <property type="entry name" value="PRIMOSOMAL PROTEIN N"/>
    <property type="match status" value="1"/>
</dbReference>
<comment type="caution">
    <text evidence="10">The sequence shown here is derived from an EMBL/GenBank/DDBJ whole genome shotgun (WGS) entry which is preliminary data.</text>
</comment>
<dbReference type="Proteomes" id="UP000226079">
    <property type="component" value="Unassembled WGS sequence"/>
</dbReference>
<feature type="domain" description="Primosomal protein N' 3' DNA-binding" evidence="9">
    <location>
        <begin position="10"/>
        <end position="108"/>
    </location>
</feature>
<dbReference type="GO" id="GO:0008270">
    <property type="term" value="F:zinc ion binding"/>
    <property type="evidence" value="ECO:0007669"/>
    <property type="project" value="UniProtKB-UniRule"/>
</dbReference>
<keyword evidence="7 8" id="KW-0238">DNA-binding</keyword>
<proteinExistence type="inferred from homology"/>
<dbReference type="GO" id="GO:0006270">
    <property type="term" value="P:DNA replication initiation"/>
    <property type="evidence" value="ECO:0007669"/>
    <property type="project" value="TreeGrafter"/>
</dbReference>
<dbReference type="PROSITE" id="PS00202">
    <property type="entry name" value="RUBREDOXIN"/>
    <property type="match status" value="1"/>
</dbReference>
<dbReference type="Gene3D" id="3.40.1440.60">
    <property type="entry name" value="PriA, 3(prime) DNA-binding domain"/>
    <property type="match status" value="1"/>
</dbReference>
<accession>A0A2A9CSU6</accession>
<dbReference type="AlphaFoldDB" id="A0A2A9CSU6"/>
<evidence type="ECO:0000256" key="4">
    <source>
        <dbReference type="ARBA" id="ARBA00022741"/>
    </source>
</evidence>
<evidence type="ECO:0000259" key="9">
    <source>
        <dbReference type="Pfam" id="PF17764"/>
    </source>
</evidence>
<dbReference type="GO" id="GO:1990077">
    <property type="term" value="C:primosome complex"/>
    <property type="evidence" value="ECO:0007669"/>
    <property type="project" value="UniProtKB-UniRule"/>
</dbReference>
<sequence length="646" mass="68654">MPGMERPVARVAVDLPLANLDRPFDYLVPAELDEAAQPGVRVKMRFAGQLRDGFLLERTEPGERDKLAPLHKVISPEPVLRSGVAELIRATADHYAGSFADVIRTAVPPRHAATEKAEPPDYPAPHLEPVAPHCLTSYPAGDRFLAELATGRPRAAWTVLPAARPEGDWALGFVEAAAATLSGGRGALLIVPEARSLERLEAACRQRFGKGSYAVLAADAGPAQRYRNFLAASRGAVQLVIGTRAAIFAPVDRLGLIAVWDDGSDTYAEPHAPYWHAREVAAMRAHQASCALLLAAHSRTAEVAQLLERGWLAPLELSPSATRRLAPAVRAAGAMPSREPEWVRLPQQAFQAVRAGLAAGPVLVQVPRAGYAPYLACQNCRTPARCPNCGQGLIQEAGAAPSCRWCGPLLKAWRCPECGDQRLRRPVAGVARTAEEFGKAFPGTTVIQASADHRVTEVGSKSVLVLATPGAAPPARDGYAAAILLDAEQMLARPDLRAGEESLRRWLAVTALVRPAEDGGTVVIVAEPGLREVQGLIRLDPAGFAATELAERRAAGFPPAQKLVAIEGSTATLTEVLTALALGSEVVVAGPFAIPGSPDSTDGRVTLRCQPPRAADLLVRLREVLSVRAAKKQDPVRVRVDPIVVG</sequence>
<feature type="binding site" evidence="8">
    <location>
        <position position="415"/>
    </location>
    <ligand>
        <name>Zn(2+)</name>
        <dbReference type="ChEBI" id="CHEBI:29105"/>
        <label>1</label>
    </ligand>
</feature>
<evidence type="ECO:0000256" key="5">
    <source>
        <dbReference type="ARBA" id="ARBA00022833"/>
    </source>
</evidence>
<comment type="caution">
    <text evidence="8">As this protein does not have any detectable helicase domains, it probably does not have helicase activity.</text>
</comment>
<feature type="binding site" evidence="8">
    <location>
        <position position="386"/>
    </location>
    <ligand>
        <name>Zn(2+)</name>
        <dbReference type="ChEBI" id="CHEBI:29105"/>
        <label>2</label>
    </ligand>
</feature>
<evidence type="ECO:0000256" key="8">
    <source>
        <dbReference type="HAMAP-Rule" id="MF_00983"/>
    </source>
</evidence>
<evidence type="ECO:0000313" key="10">
    <source>
        <dbReference type="EMBL" id="PFG16710.1"/>
    </source>
</evidence>
<dbReference type="GO" id="GO:0006310">
    <property type="term" value="P:DNA recombination"/>
    <property type="evidence" value="ECO:0007669"/>
    <property type="project" value="InterPro"/>
</dbReference>
<keyword evidence="6 8" id="KW-0067">ATP-binding</keyword>
<feature type="binding site" evidence="8">
    <location>
        <position position="403"/>
    </location>
    <ligand>
        <name>Zn(2+)</name>
        <dbReference type="ChEBI" id="CHEBI:29105"/>
        <label>2</label>
    </ligand>
</feature>
<feature type="binding site" evidence="8">
    <location>
        <position position="380"/>
    </location>
    <ligand>
        <name>Zn(2+)</name>
        <dbReference type="ChEBI" id="CHEBI:29105"/>
        <label>1</label>
    </ligand>
</feature>
<dbReference type="Pfam" id="PF17764">
    <property type="entry name" value="PriA_3primeBD"/>
    <property type="match status" value="1"/>
</dbReference>
<evidence type="ECO:0000313" key="11">
    <source>
        <dbReference type="Proteomes" id="UP000226079"/>
    </source>
</evidence>
<dbReference type="PANTHER" id="PTHR30580">
    <property type="entry name" value="PRIMOSOMAL PROTEIN N"/>
    <property type="match status" value="1"/>
</dbReference>
<reference evidence="10 11" key="1">
    <citation type="submission" date="2017-10" db="EMBL/GenBank/DDBJ databases">
        <title>Sequencing the genomes of 1000 actinobacteria strains.</title>
        <authorList>
            <person name="Klenk H.-P."/>
        </authorList>
    </citation>
    <scope>NUCLEOTIDE SEQUENCE [LARGE SCALE GENOMIC DNA]</scope>
    <source>
        <strain evidence="10 11">DSM 15597</strain>
    </source>
</reference>
<comment type="subunit">
    <text evidence="8">Component of the replication restart primosome.</text>
</comment>
<keyword evidence="4 8" id="KW-0547">Nucleotide-binding</keyword>
<keyword evidence="5 8" id="KW-0862">Zinc</keyword>
<feature type="binding site" evidence="8">
    <location>
        <position position="406"/>
    </location>
    <ligand>
        <name>Zn(2+)</name>
        <dbReference type="ChEBI" id="CHEBI:29105"/>
        <label>2</label>
    </ligand>
</feature>
<keyword evidence="11" id="KW-1185">Reference proteome</keyword>
<keyword evidence="3 8" id="KW-0479">Metal-binding</keyword>
<feature type="binding site" evidence="8">
    <location>
        <position position="377"/>
    </location>
    <ligand>
        <name>Zn(2+)</name>
        <dbReference type="ChEBI" id="CHEBI:29105"/>
        <label>1</label>
    </ligand>
</feature>
<dbReference type="GO" id="GO:0003677">
    <property type="term" value="F:DNA binding"/>
    <property type="evidence" value="ECO:0007669"/>
    <property type="project" value="UniProtKB-UniRule"/>
</dbReference>
<protein>
    <recommendedName>
        <fullName evidence="8">Probable replication restart protein PriA</fullName>
    </recommendedName>
    <alternativeName>
        <fullName evidence="8">Putative ATP-dependent DNA helicase PriA</fullName>
    </alternativeName>
</protein>
<gene>
    <name evidence="8" type="primary">priA</name>
    <name evidence="10" type="ORF">ATK74_1263</name>
</gene>
<dbReference type="InterPro" id="IPR041222">
    <property type="entry name" value="PriA_3primeBD"/>
</dbReference>
<dbReference type="InterPro" id="IPR042115">
    <property type="entry name" value="PriA_3primeBD_sf"/>
</dbReference>
<evidence type="ECO:0000256" key="7">
    <source>
        <dbReference type="ARBA" id="ARBA00023125"/>
    </source>
</evidence>
<feature type="binding site" evidence="8">
    <location>
        <position position="418"/>
    </location>
    <ligand>
        <name>Zn(2+)</name>
        <dbReference type="ChEBI" id="CHEBI:29105"/>
        <label>1</label>
    </ligand>
</feature>
<organism evidence="10 11">
    <name type="scientific">Propionicimonas paludicola</name>
    <dbReference type="NCBI Taxonomy" id="185243"/>
    <lineage>
        <taxon>Bacteria</taxon>
        <taxon>Bacillati</taxon>
        <taxon>Actinomycetota</taxon>
        <taxon>Actinomycetes</taxon>
        <taxon>Propionibacteriales</taxon>
        <taxon>Nocardioidaceae</taxon>
        <taxon>Propionicimonas</taxon>
    </lineage>
</organism>
<evidence type="ECO:0000256" key="3">
    <source>
        <dbReference type="ARBA" id="ARBA00022723"/>
    </source>
</evidence>
<feature type="binding site" evidence="8">
    <location>
        <position position="389"/>
    </location>
    <ligand>
        <name>Zn(2+)</name>
        <dbReference type="ChEBI" id="CHEBI:29105"/>
        <label>2</label>
    </ligand>
</feature>
<dbReference type="GO" id="GO:0005524">
    <property type="term" value="F:ATP binding"/>
    <property type="evidence" value="ECO:0007669"/>
    <property type="project" value="UniProtKB-UniRule"/>
</dbReference>
<dbReference type="GO" id="GO:0006302">
    <property type="term" value="P:double-strand break repair"/>
    <property type="evidence" value="ECO:0007669"/>
    <property type="project" value="InterPro"/>
</dbReference>
<dbReference type="InterPro" id="IPR027417">
    <property type="entry name" value="P-loop_NTPase"/>
</dbReference>
<comment type="function">
    <text evidence="8">Initiates the restart of stalled replication forks, which reloads the replicative helicase on sites other than the origin of replication. Recognizes and binds to abandoned replication forks and remodels them to uncover a helicase loading site. Promotes assembly of the primosome at these replication forks.</text>
</comment>
<dbReference type="Gene3D" id="3.40.50.300">
    <property type="entry name" value="P-loop containing nucleotide triphosphate hydrolases"/>
    <property type="match status" value="1"/>
</dbReference>
<dbReference type="InterPro" id="IPR005259">
    <property type="entry name" value="PriA"/>
</dbReference>
<name>A0A2A9CSU6_9ACTN</name>
<dbReference type="GO" id="GO:0006269">
    <property type="term" value="P:DNA replication, synthesis of primer"/>
    <property type="evidence" value="ECO:0007669"/>
    <property type="project" value="UniProtKB-KW"/>
</dbReference>
<evidence type="ECO:0000256" key="6">
    <source>
        <dbReference type="ARBA" id="ARBA00022840"/>
    </source>
</evidence>
<dbReference type="InterPro" id="IPR018527">
    <property type="entry name" value="Rubredoxin_Fe_BS"/>
</dbReference>
<comment type="similarity">
    <text evidence="8">Belongs to the helicase family. PriA subfamily.</text>
</comment>
<comment type="cofactor">
    <cofactor evidence="8">
        <name>Zn(2+)</name>
        <dbReference type="ChEBI" id="CHEBI:29105"/>
    </cofactor>
    <text evidence="8">Binds 2 zinc ions per subunit.</text>
</comment>
<keyword evidence="1 8" id="KW-0639">Primosome</keyword>
<dbReference type="HAMAP" id="MF_00983">
    <property type="entry name" value="PriA"/>
    <property type="match status" value="1"/>
</dbReference>
<keyword evidence="2 8" id="KW-0235">DNA replication</keyword>
<keyword evidence="10" id="KW-0378">Hydrolase</keyword>
<dbReference type="GO" id="GO:0043138">
    <property type="term" value="F:3'-5' DNA helicase activity"/>
    <property type="evidence" value="ECO:0007669"/>
    <property type="project" value="TreeGrafter"/>
</dbReference>
<keyword evidence="10" id="KW-0347">Helicase</keyword>
<evidence type="ECO:0000256" key="2">
    <source>
        <dbReference type="ARBA" id="ARBA00022705"/>
    </source>
</evidence>
<evidence type="ECO:0000256" key="1">
    <source>
        <dbReference type="ARBA" id="ARBA00022515"/>
    </source>
</evidence>